<name>A0A7S9LW12_9RHOB</name>
<dbReference type="RefSeq" id="WP_196105032.1">
    <property type="nucleotide sequence ID" value="NZ_CP064942.1"/>
</dbReference>
<evidence type="ECO:0000313" key="1">
    <source>
        <dbReference type="EMBL" id="QPH55770.1"/>
    </source>
</evidence>
<dbReference type="SUPFAM" id="SSF53474">
    <property type="entry name" value="alpha/beta-Hydrolases"/>
    <property type="match status" value="1"/>
</dbReference>
<accession>A0A7S9LW12</accession>
<dbReference type="AlphaFoldDB" id="A0A7S9LW12"/>
<reference evidence="1 2" key="1">
    <citation type="submission" date="2020-11" db="EMBL/GenBank/DDBJ databases">
        <title>Description of Pontivivens ytuae sp. nov. isolated from deep sea sediment of Mariana Trench.</title>
        <authorList>
            <person name="Wang Z."/>
            <person name="Sun Q.-L."/>
            <person name="Xu X.-D."/>
            <person name="Tang Y.-Z."/>
            <person name="Zhang J."/>
        </authorList>
    </citation>
    <scope>NUCLEOTIDE SEQUENCE [LARGE SCALE GENOMIC DNA]</scope>
    <source>
        <strain evidence="1 2">MT2928</strain>
    </source>
</reference>
<organism evidence="1 2">
    <name type="scientific">Pontivivens ytuae</name>
    <dbReference type="NCBI Taxonomy" id="2789856"/>
    <lineage>
        <taxon>Bacteria</taxon>
        <taxon>Pseudomonadati</taxon>
        <taxon>Pseudomonadota</taxon>
        <taxon>Alphaproteobacteria</taxon>
        <taxon>Rhodobacterales</taxon>
        <taxon>Paracoccaceae</taxon>
        <taxon>Pontivivens</taxon>
    </lineage>
</organism>
<evidence type="ECO:0008006" key="3">
    <source>
        <dbReference type="Google" id="ProtNLM"/>
    </source>
</evidence>
<dbReference type="KEGG" id="poz:I0K15_08640"/>
<gene>
    <name evidence="1" type="ORF">I0K15_08640</name>
</gene>
<dbReference type="Proteomes" id="UP000594800">
    <property type="component" value="Chromosome"/>
</dbReference>
<evidence type="ECO:0000313" key="2">
    <source>
        <dbReference type="Proteomes" id="UP000594800"/>
    </source>
</evidence>
<protein>
    <recommendedName>
        <fullName evidence="3">Alpha/beta hydrolase family protein</fullName>
    </recommendedName>
</protein>
<proteinExistence type="predicted"/>
<dbReference type="EMBL" id="CP064942">
    <property type="protein sequence ID" value="QPH55770.1"/>
    <property type="molecule type" value="Genomic_DNA"/>
</dbReference>
<dbReference type="InterPro" id="IPR029058">
    <property type="entry name" value="AB_hydrolase_fold"/>
</dbReference>
<keyword evidence="2" id="KW-1185">Reference proteome</keyword>
<sequence>MSDTLAVRYVPGAGARLVLSFRGIGAHDGEGRAEEFWGTVSQGGRNHMLFIADRTNGWYNTRGMMRRIEAHIRAVLDAVAPRQVFAIGNSMGAYGACVFSSRFDMDGVIAICPQATLDQRLVEDRRWARYARPVRTFRAPHLADCIRPATRYTILQGARGLERRQAEAIPLAANVRHFLFPGAFHALAEGLKAKGQLRPIVTALLDGENIHAERLIVEAGGRLRRARSQPTLEAAE</sequence>
<dbReference type="Gene3D" id="3.40.50.1820">
    <property type="entry name" value="alpha/beta hydrolase"/>
    <property type="match status" value="1"/>
</dbReference>